<reference evidence="1 2" key="1">
    <citation type="submission" date="2014-04" db="EMBL/GenBank/DDBJ databases">
        <authorList>
            <consortium name="DOE Joint Genome Institute"/>
            <person name="Kuo A."/>
            <person name="Kohler A."/>
            <person name="Costa M.D."/>
            <person name="Nagy L.G."/>
            <person name="Floudas D."/>
            <person name="Copeland A."/>
            <person name="Barry K.W."/>
            <person name="Cichocki N."/>
            <person name="Veneault-Fourrey C."/>
            <person name="LaButti K."/>
            <person name="Lindquist E.A."/>
            <person name="Lipzen A."/>
            <person name="Lundell T."/>
            <person name="Morin E."/>
            <person name="Murat C."/>
            <person name="Sun H."/>
            <person name="Tunlid A."/>
            <person name="Henrissat B."/>
            <person name="Grigoriev I.V."/>
            <person name="Hibbett D.S."/>
            <person name="Martin F."/>
            <person name="Nordberg H.P."/>
            <person name="Cantor M.N."/>
            <person name="Hua S.X."/>
        </authorList>
    </citation>
    <scope>NUCLEOTIDE SEQUENCE [LARGE SCALE GENOMIC DNA]</scope>
    <source>
        <strain evidence="1 2">Marx 270</strain>
    </source>
</reference>
<organism evidence="1 2">
    <name type="scientific">Pisolithus tinctorius Marx 270</name>
    <dbReference type="NCBI Taxonomy" id="870435"/>
    <lineage>
        <taxon>Eukaryota</taxon>
        <taxon>Fungi</taxon>
        <taxon>Dikarya</taxon>
        <taxon>Basidiomycota</taxon>
        <taxon>Agaricomycotina</taxon>
        <taxon>Agaricomycetes</taxon>
        <taxon>Agaricomycetidae</taxon>
        <taxon>Boletales</taxon>
        <taxon>Sclerodermatineae</taxon>
        <taxon>Pisolithaceae</taxon>
        <taxon>Pisolithus</taxon>
    </lineage>
</organism>
<sequence length="218" mass="24061">MLASGSSGHRGLKKQRKELDPAMDCLIIAGSQGVMCQQVMIVTCFDNSNTGNKEYSHVACDPDCSDGCVWCVPTKPHVCCDLHNPSAFIFVDVLPPSPPRNPAHSHLSKYSMETRELALCDALEDWREGKVIVKLGVAHVNDYGPGFILLSPMIDHIIDSVHHLKLWTINDLWRETCWSGVGLYGAEVLAIVHQIIPQLHDGPLLMRMPIVPHAALQP</sequence>
<gene>
    <name evidence="1" type="ORF">M404DRAFT_146915</name>
</gene>
<proteinExistence type="predicted"/>
<dbReference type="Proteomes" id="UP000054217">
    <property type="component" value="Unassembled WGS sequence"/>
</dbReference>
<reference evidence="2" key="2">
    <citation type="submission" date="2015-01" db="EMBL/GenBank/DDBJ databases">
        <title>Evolutionary Origins and Diversification of the Mycorrhizal Mutualists.</title>
        <authorList>
            <consortium name="DOE Joint Genome Institute"/>
            <consortium name="Mycorrhizal Genomics Consortium"/>
            <person name="Kohler A."/>
            <person name="Kuo A."/>
            <person name="Nagy L.G."/>
            <person name="Floudas D."/>
            <person name="Copeland A."/>
            <person name="Barry K.W."/>
            <person name="Cichocki N."/>
            <person name="Veneault-Fourrey C."/>
            <person name="LaButti K."/>
            <person name="Lindquist E.A."/>
            <person name="Lipzen A."/>
            <person name="Lundell T."/>
            <person name="Morin E."/>
            <person name="Murat C."/>
            <person name="Riley R."/>
            <person name="Ohm R."/>
            <person name="Sun H."/>
            <person name="Tunlid A."/>
            <person name="Henrissat B."/>
            <person name="Grigoriev I.V."/>
            <person name="Hibbett D.S."/>
            <person name="Martin F."/>
        </authorList>
    </citation>
    <scope>NUCLEOTIDE SEQUENCE [LARGE SCALE GENOMIC DNA]</scope>
    <source>
        <strain evidence="2">Marx 270</strain>
    </source>
</reference>
<name>A0A0C3K010_PISTI</name>
<protein>
    <submittedName>
        <fullName evidence="1">Uncharacterized protein</fullName>
    </submittedName>
</protein>
<dbReference type="EMBL" id="KN831979">
    <property type="protein sequence ID" value="KIO02947.1"/>
    <property type="molecule type" value="Genomic_DNA"/>
</dbReference>
<dbReference type="InParanoid" id="A0A0C3K010"/>
<keyword evidence="2" id="KW-1185">Reference proteome</keyword>
<dbReference type="HOGENOM" id="CLU_1267353_0_0_1"/>
<accession>A0A0C3K010</accession>
<evidence type="ECO:0000313" key="1">
    <source>
        <dbReference type="EMBL" id="KIO02947.1"/>
    </source>
</evidence>
<dbReference type="AlphaFoldDB" id="A0A0C3K010"/>
<evidence type="ECO:0000313" key="2">
    <source>
        <dbReference type="Proteomes" id="UP000054217"/>
    </source>
</evidence>
<dbReference type="OrthoDB" id="2803597at2759"/>